<accession>A0A026VWK3</accession>
<dbReference type="Proteomes" id="UP000053097">
    <property type="component" value="Unassembled WGS sequence"/>
</dbReference>
<gene>
    <name evidence="1" type="ORF">X777_15030</name>
</gene>
<protein>
    <submittedName>
        <fullName evidence="1">Uncharacterized protein</fullName>
    </submittedName>
</protein>
<sequence>MFAHGTECRSAERGLMRLRPLDDERDRFPYPIFTARIEHRLVDLIRFVWQLLMGLPDPATEQVSQDREQLAARYLVTVYACYAGDGAPLSPLGTRVHEAIRDNGMPTGGRATVPNNV</sequence>
<reference evidence="1 2" key="1">
    <citation type="journal article" date="2014" name="Curr. Biol.">
        <title>The genome of the clonal raider ant Cerapachys biroi.</title>
        <authorList>
            <person name="Oxley P.R."/>
            <person name="Ji L."/>
            <person name="Fetter-Pruneda I."/>
            <person name="McKenzie S.K."/>
            <person name="Li C."/>
            <person name="Hu H."/>
            <person name="Zhang G."/>
            <person name="Kronauer D.J."/>
        </authorList>
    </citation>
    <scope>NUCLEOTIDE SEQUENCE [LARGE SCALE GENOMIC DNA]</scope>
</reference>
<keyword evidence="2" id="KW-1185">Reference proteome</keyword>
<evidence type="ECO:0000313" key="1">
    <source>
        <dbReference type="EMBL" id="EZA47911.1"/>
    </source>
</evidence>
<dbReference type="AlphaFoldDB" id="A0A026VWK3"/>
<evidence type="ECO:0000313" key="2">
    <source>
        <dbReference type="Proteomes" id="UP000053097"/>
    </source>
</evidence>
<dbReference type="EMBL" id="KK107748">
    <property type="protein sequence ID" value="EZA47911.1"/>
    <property type="molecule type" value="Genomic_DNA"/>
</dbReference>
<organism evidence="1 2">
    <name type="scientific">Ooceraea biroi</name>
    <name type="common">Clonal raider ant</name>
    <name type="synonym">Cerapachys biroi</name>
    <dbReference type="NCBI Taxonomy" id="2015173"/>
    <lineage>
        <taxon>Eukaryota</taxon>
        <taxon>Metazoa</taxon>
        <taxon>Ecdysozoa</taxon>
        <taxon>Arthropoda</taxon>
        <taxon>Hexapoda</taxon>
        <taxon>Insecta</taxon>
        <taxon>Pterygota</taxon>
        <taxon>Neoptera</taxon>
        <taxon>Endopterygota</taxon>
        <taxon>Hymenoptera</taxon>
        <taxon>Apocrita</taxon>
        <taxon>Aculeata</taxon>
        <taxon>Formicoidea</taxon>
        <taxon>Formicidae</taxon>
        <taxon>Dorylinae</taxon>
        <taxon>Ooceraea</taxon>
    </lineage>
</organism>
<proteinExistence type="predicted"/>
<name>A0A026VWK3_OOCBI</name>